<dbReference type="PANTHER" id="PTHR30383:SF5">
    <property type="entry name" value="SGNH HYDROLASE-TYPE ESTERASE DOMAIN-CONTAINING PROTEIN"/>
    <property type="match status" value="1"/>
</dbReference>
<dbReference type="InterPro" id="IPR051532">
    <property type="entry name" value="Ester_Hydrolysis_Enzymes"/>
</dbReference>
<dbReference type="CDD" id="cd01833">
    <property type="entry name" value="XynB_like"/>
    <property type="match status" value="1"/>
</dbReference>
<proteinExistence type="predicted"/>
<dbReference type="PRINTS" id="PR01388">
    <property type="entry name" value="CDTOXINB"/>
</dbReference>
<evidence type="ECO:0000313" key="3">
    <source>
        <dbReference type="EMBL" id="ROO87306.1"/>
    </source>
</evidence>
<dbReference type="Pfam" id="PF13472">
    <property type="entry name" value="Lipase_GDSL_2"/>
    <property type="match status" value="1"/>
</dbReference>
<dbReference type="Gene3D" id="3.60.10.10">
    <property type="entry name" value="Endonuclease/exonuclease/phosphatase"/>
    <property type="match status" value="1"/>
</dbReference>
<feature type="domain" description="SGNH hydrolase-type esterase" evidence="2">
    <location>
        <begin position="311"/>
        <end position="502"/>
    </location>
</feature>
<dbReference type="InterPro" id="IPR003539">
    <property type="entry name" value="CD_toxinB"/>
</dbReference>
<evidence type="ECO:0000313" key="4">
    <source>
        <dbReference type="Proteomes" id="UP000272400"/>
    </source>
</evidence>
<protein>
    <submittedName>
        <fullName evidence="3">Lysophospholipase L1-like esterase</fullName>
    </submittedName>
</protein>
<dbReference type="SUPFAM" id="SSF56219">
    <property type="entry name" value="DNase I-like"/>
    <property type="match status" value="1"/>
</dbReference>
<dbReference type="InterPro" id="IPR028994">
    <property type="entry name" value="Integrin_alpha_N"/>
</dbReference>
<accession>A0A3N1D1B8</accession>
<organism evidence="3 4">
    <name type="scientific">Actinocorallia herbida</name>
    <dbReference type="NCBI Taxonomy" id="58109"/>
    <lineage>
        <taxon>Bacteria</taxon>
        <taxon>Bacillati</taxon>
        <taxon>Actinomycetota</taxon>
        <taxon>Actinomycetes</taxon>
        <taxon>Streptosporangiales</taxon>
        <taxon>Thermomonosporaceae</taxon>
        <taxon>Actinocorallia</taxon>
    </lineage>
</organism>
<evidence type="ECO:0000259" key="2">
    <source>
        <dbReference type="Pfam" id="PF13472"/>
    </source>
</evidence>
<dbReference type="OrthoDB" id="3201914at2"/>
<dbReference type="InterPro" id="IPR013517">
    <property type="entry name" value="FG-GAP"/>
</dbReference>
<dbReference type="AlphaFoldDB" id="A0A3N1D1B8"/>
<keyword evidence="4" id="KW-1185">Reference proteome</keyword>
<dbReference type="PANTHER" id="PTHR30383">
    <property type="entry name" value="THIOESTERASE 1/PROTEASE 1/LYSOPHOSPHOLIPASE L1"/>
    <property type="match status" value="1"/>
</dbReference>
<dbReference type="InterPro" id="IPR013830">
    <property type="entry name" value="SGNH_hydro"/>
</dbReference>
<comment type="caution">
    <text evidence="3">The sequence shown here is derived from an EMBL/GenBank/DDBJ whole genome shotgun (WGS) entry which is preliminary data.</text>
</comment>
<dbReference type="SUPFAM" id="SSF69318">
    <property type="entry name" value="Integrin alpha N-terminal domain"/>
    <property type="match status" value="2"/>
</dbReference>
<name>A0A3N1D1B8_9ACTN</name>
<dbReference type="RefSeq" id="WP_123666603.1">
    <property type="nucleotide sequence ID" value="NZ_RJKE01000001.1"/>
</dbReference>
<dbReference type="Proteomes" id="UP000272400">
    <property type="component" value="Unassembled WGS sequence"/>
</dbReference>
<dbReference type="EMBL" id="RJKE01000001">
    <property type="protein sequence ID" value="ROO87306.1"/>
    <property type="molecule type" value="Genomic_DNA"/>
</dbReference>
<dbReference type="Pfam" id="PF13517">
    <property type="entry name" value="FG-GAP_3"/>
    <property type="match status" value="2"/>
</dbReference>
<reference evidence="3 4" key="1">
    <citation type="submission" date="2018-11" db="EMBL/GenBank/DDBJ databases">
        <title>Sequencing the genomes of 1000 actinobacteria strains.</title>
        <authorList>
            <person name="Klenk H.-P."/>
        </authorList>
    </citation>
    <scope>NUCLEOTIDE SEQUENCE [LARGE SCALE GENOMIC DNA]</scope>
    <source>
        <strain evidence="3 4">DSM 44254</strain>
    </source>
</reference>
<gene>
    <name evidence="3" type="ORF">EDD29_4903</name>
</gene>
<dbReference type="SUPFAM" id="SSF52266">
    <property type="entry name" value="SGNH hydrolase"/>
    <property type="match status" value="1"/>
</dbReference>
<sequence length="808" mass="86061">MITHPARRGRHTVALATALTLLASLLVALLPATPVLAADKPLLSTPLFSWNMRGGTASAPNSSKWPDYVARYARLVPIMMLQEAGSGPPGSAEAQPGIVRTTVDSQGAIHTHTVQHSIWTPGSTRYRRHVYFLLTQNGQGGRVNLAMVLQDEPDEVNVVQNPVDAGRTALGVRYGAHWYFTVHGLSGGGGDSAVLLGAIGNAVNTWAQDRNVQYNWTVGGDFNVDPDTLAGRAGYPTGALRITTPAGVPTHDNGGRLDYFVTDDAQAVQNGVQQASVYNHDDQVPDSDHRVVYARQRLPGLVPESTRLMPLGDSITQGLNSSDSSGARDEIQHDVGMITLEDLGLGGAALPWSPIAKRDLVGERCTGVGIPDRDHEGWPGYTIDQIRQEASDAVPGMRPNIVTLMAGTNDMVRDVDVADAPARLSAFIDQIFAGSPGVAIVVSLLTPSADPAIQARISAYNAAIAPMIDQRTARGDRVLLVEPALTLADLDDVVHPNDGGYRKLADAFGPGIKNVLALGWVQEPGPMTMTSLCSERNGYAPQGVIAAGLPGNPDLADALKFADLDGDGKDDYVWLSPTGAATVWLNRGGDGPGGGGWVYRAEIAQGAGTAPDRVFFADMDGDGKDDYVVVREDNGIDVYLNRGGDTTDASGWHQGWEPRPNYGLGTPVHLDKIRFADLDGDRRADYVRLVDFNQYVDVWYNRGGDSPGHNGWQEGGRILTDLPARANAQIEFADLDADGLADYIALDPDGVPRAWLNTGTPTWTDRGQIATGTGGRVALPEIDGDGRADWVQIASNGALTAWLNRGGD</sequence>
<keyword evidence="1" id="KW-0732">Signal</keyword>
<dbReference type="Gene3D" id="3.40.50.1110">
    <property type="entry name" value="SGNH hydrolase"/>
    <property type="match status" value="1"/>
</dbReference>
<dbReference type="InterPro" id="IPR036691">
    <property type="entry name" value="Endo/exonu/phosph_ase_sf"/>
</dbReference>
<dbReference type="GO" id="GO:0004622">
    <property type="term" value="F:phosphatidylcholine lysophospholipase activity"/>
    <property type="evidence" value="ECO:0007669"/>
    <property type="project" value="TreeGrafter"/>
</dbReference>
<evidence type="ECO:0000256" key="1">
    <source>
        <dbReference type="ARBA" id="ARBA00022729"/>
    </source>
</evidence>
<dbReference type="InterPro" id="IPR036514">
    <property type="entry name" value="SGNH_hydro_sf"/>
</dbReference>